<dbReference type="GeneID" id="4395355"/>
<accession>Q2GRL5</accession>
<proteinExistence type="predicted"/>
<protein>
    <submittedName>
        <fullName evidence="2">Uncharacterized protein</fullName>
    </submittedName>
</protein>
<dbReference type="RefSeq" id="XP_001227316.1">
    <property type="nucleotide sequence ID" value="XM_001227315.1"/>
</dbReference>
<dbReference type="Proteomes" id="UP000001056">
    <property type="component" value="Unassembled WGS sequence"/>
</dbReference>
<evidence type="ECO:0000256" key="1">
    <source>
        <dbReference type="SAM" id="MobiDB-lite"/>
    </source>
</evidence>
<dbReference type="VEuPathDB" id="FungiDB:CHGG_09389"/>
<feature type="region of interest" description="Disordered" evidence="1">
    <location>
        <begin position="58"/>
        <end position="98"/>
    </location>
</feature>
<dbReference type="HOGENOM" id="CLU_2333443_0_0_1"/>
<feature type="compositionally biased region" description="Basic and acidic residues" evidence="1">
    <location>
        <begin position="61"/>
        <end position="81"/>
    </location>
</feature>
<sequence>MRPTIDAAGLGRLPYQSGRRLYSPPISGQVREMGYLRVGEAAMEARVLFVCTKLLPPSAVEEAKPSQEDPMEVRRSGKDPDGEREEEGIQVQDNRDRE</sequence>
<organism evidence="2 3">
    <name type="scientific">Chaetomium globosum (strain ATCC 6205 / CBS 148.51 / DSM 1962 / NBRC 6347 / NRRL 1970)</name>
    <name type="common">Soil fungus</name>
    <dbReference type="NCBI Taxonomy" id="306901"/>
    <lineage>
        <taxon>Eukaryota</taxon>
        <taxon>Fungi</taxon>
        <taxon>Dikarya</taxon>
        <taxon>Ascomycota</taxon>
        <taxon>Pezizomycotina</taxon>
        <taxon>Sordariomycetes</taxon>
        <taxon>Sordariomycetidae</taxon>
        <taxon>Sordariales</taxon>
        <taxon>Chaetomiaceae</taxon>
        <taxon>Chaetomium</taxon>
    </lineage>
</organism>
<dbReference type="AlphaFoldDB" id="Q2GRL5"/>
<reference evidence="3" key="1">
    <citation type="journal article" date="2015" name="Genome Announc.">
        <title>Draft genome sequence of the cellulolytic fungus Chaetomium globosum.</title>
        <authorList>
            <person name="Cuomo C.A."/>
            <person name="Untereiner W.A."/>
            <person name="Ma L.-J."/>
            <person name="Grabherr M."/>
            <person name="Birren B.W."/>
        </authorList>
    </citation>
    <scope>NUCLEOTIDE SEQUENCE [LARGE SCALE GENOMIC DNA]</scope>
    <source>
        <strain evidence="3">ATCC 6205 / CBS 148.51 / DSM 1962 / NBRC 6347 / NRRL 1970</strain>
    </source>
</reference>
<name>Q2GRL5_CHAGB</name>
<dbReference type="EMBL" id="CH408034">
    <property type="protein sequence ID" value="EAQ85375.1"/>
    <property type="molecule type" value="Genomic_DNA"/>
</dbReference>
<keyword evidence="3" id="KW-1185">Reference proteome</keyword>
<evidence type="ECO:0000313" key="2">
    <source>
        <dbReference type="EMBL" id="EAQ85375.1"/>
    </source>
</evidence>
<evidence type="ECO:0000313" key="3">
    <source>
        <dbReference type="Proteomes" id="UP000001056"/>
    </source>
</evidence>
<gene>
    <name evidence="2" type="ORF">CHGG_09389</name>
</gene>
<dbReference type="InParanoid" id="Q2GRL5"/>